<accession>A0ABU0JX30</accession>
<dbReference type="Proteomes" id="UP001224418">
    <property type="component" value="Unassembled WGS sequence"/>
</dbReference>
<name>A0ABU0JX30_HATLI</name>
<proteinExistence type="predicted"/>
<reference evidence="1 2" key="1">
    <citation type="submission" date="2023-07" db="EMBL/GenBank/DDBJ databases">
        <title>Genomic Encyclopedia of Type Strains, Phase IV (KMG-IV): sequencing the most valuable type-strain genomes for metagenomic binning, comparative biology and taxonomic classification.</title>
        <authorList>
            <person name="Goeker M."/>
        </authorList>
    </citation>
    <scope>NUCLEOTIDE SEQUENCE [LARGE SCALE GENOMIC DNA]</scope>
    <source>
        <strain evidence="1 2">DSM 1400</strain>
    </source>
</reference>
<sequence length="61" mass="6918">MLNGELHKLVAENCNQYVDKFSMTSNMLSSNCNTCSRCINYKNGMCTKNMFNVMKEIISIG</sequence>
<dbReference type="RefSeq" id="WP_343749899.1">
    <property type="nucleotide sequence ID" value="NZ_BAAACJ010000046.1"/>
</dbReference>
<gene>
    <name evidence="1" type="ORF">QOZ93_002773</name>
</gene>
<dbReference type="EMBL" id="JAUSWN010000043">
    <property type="protein sequence ID" value="MDQ0481015.1"/>
    <property type="molecule type" value="Genomic_DNA"/>
</dbReference>
<protein>
    <submittedName>
        <fullName evidence="1">Uncharacterized protein</fullName>
    </submittedName>
</protein>
<evidence type="ECO:0000313" key="1">
    <source>
        <dbReference type="EMBL" id="MDQ0481015.1"/>
    </source>
</evidence>
<keyword evidence="2" id="KW-1185">Reference proteome</keyword>
<comment type="caution">
    <text evidence="1">The sequence shown here is derived from an EMBL/GenBank/DDBJ whole genome shotgun (WGS) entry which is preliminary data.</text>
</comment>
<organism evidence="1 2">
    <name type="scientific">Hathewaya limosa</name>
    <name type="common">Clostridium limosum</name>
    <dbReference type="NCBI Taxonomy" id="1536"/>
    <lineage>
        <taxon>Bacteria</taxon>
        <taxon>Bacillati</taxon>
        <taxon>Bacillota</taxon>
        <taxon>Clostridia</taxon>
        <taxon>Eubacteriales</taxon>
        <taxon>Clostridiaceae</taxon>
        <taxon>Hathewaya</taxon>
    </lineage>
</organism>
<evidence type="ECO:0000313" key="2">
    <source>
        <dbReference type="Proteomes" id="UP001224418"/>
    </source>
</evidence>